<proteinExistence type="predicted"/>
<dbReference type="InterPro" id="IPR036436">
    <property type="entry name" value="Disintegrin_dom_sf"/>
</dbReference>
<dbReference type="PROSITE" id="PS50214">
    <property type="entry name" value="DISINTEGRIN_2"/>
    <property type="match status" value="1"/>
</dbReference>
<dbReference type="Proteomes" id="UP000749559">
    <property type="component" value="Unassembled WGS sequence"/>
</dbReference>
<dbReference type="GO" id="GO:0004222">
    <property type="term" value="F:metalloendopeptidase activity"/>
    <property type="evidence" value="ECO:0007669"/>
    <property type="project" value="InterPro"/>
</dbReference>
<dbReference type="InterPro" id="IPR006586">
    <property type="entry name" value="ADAM_Cys-rich"/>
</dbReference>
<name>A0A8J1XU42_OWEFU</name>
<dbReference type="Gene3D" id="3.40.390.10">
    <property type="entry name" value="Collagenase (Catalytic Domain)"/>
    <property type="match status" value="1"/>
</dbReference>
<protein>
    <submittedName>
        <fullName evidence="3">Uncharacterized protein</fullName>
    </submittedName>
</protein>
<organism evidence="3 4">
    <name type="scientific">Owenia fusiformis</name>
    <name type="common">Polychaete worm</name>
    <dbReference type="NCBI Taxonomy" id="6347"/>
    <lineage>
        <taxon>Eukaryota</taxon>
        <taxon>Metazoa</taxon>
        <taxon>Spiralia</taxon>
        <taxon>Lophotrochozoa</taxon>
        <taxon>Annelida</taxon>
        <taxon>Polychaeta</taxon>
        <taxon>Sedentaria</taxon>
        <taxon>Canalipalpata</taxon>
        <taxon>Sabellida</taxon>
        <taxon>Oweniida</taxon>
        <taxon>Oweniidae</taxon>
        <taxon>Owenia</taxon>
    </lineage>
</organism>
<dbReference type="SMART" id="SM00608">
    <property type="entry name" value="ACR"/>
    <property type="match status" value="1"/>
</dbReference>
<keyword evidence="4" id="KW-1185">Reference proteome</keyword>
<dbReference type="GO" id="GO:0046872">
    <property type="term" value="F:metal ion binding"/>
    <property type="evidence" value="ECO:0007669"/>
    <property type="project" value="UniProtKB-KW"/>
</dbReference>
<sequence>MNLVLIVFTVHLLSLVLVAAGDGVQRTSKTIKRSIPYVGKEHHEKLIPIQLDKNGRNKRDLSTTMFGQEHAEATTFLLQRKNSDDIILDLKLNRELIPRNIVEVTHSRDHGRREQHVTPEHCYYHGSVRDMAESLVTISTCDGLRGHIAIADQTYHIERDDIASNTHILIPTDIKSTRTCGHTNLTASVEFEGVFPHGPTNNIRKKRNAITQFNTGVATRYVELFLVFDTSAYATYGSLAATRTKALEIANAVDAFYKSLNMRVPLVGVEYWTDSNRATVTSNYDTTIDNFCTYSADSIPRDTTDFDVAHLITGVDLTGSVVGYGTTNTMCSTSRNCGINEDNSILSGVASTVAHELGHNLGMLHDDGGSCSCEWSGGCIMAAVGTSDPQAFTDCSNNALNSNVFTCLSDAPTSLYSDPVCGNAIKEADEECDCGTAQECPTTDPCCEVGTCKLKASSQCGGGECCSNCTYSMQGTLCRAANGECDLNETCSGNSGECPTDVEKIDGTLCYNDTAYCYRGSCMSRDAQCKNIFGPSASNNVAWCYDTLNGWTDAYGNCGVASIDSQGTETYIECATADKMCGKIQCAHPDPGVVLPVIGDTVTGTVVTSGDYNCKGGDVEFADMPNPGLVADGTECGSGMVCKAQKCITLSAAGMAVTCSLVNGIECAGRGTCSQSGRCVCTGNYDAGTHCETEIDPATLLRCYQCSDSGSCATNFTSNVTSVTCESNSMICKVDKLTTTSGSLPQFTRGCAYASECSEACQTAAGVSSLCTKCCSTSLCNTDIMGDVGTIPDPIYNPGGNSGLKEYASFLSIISSLLFAYIFLKE</sequence>
<dbReference type="SUPFAM" id="SSF57552">
    <property type="entry name" value="Blood coagulation inhibitor (disintegrin)"/>
    <property type="match status" value="1"/>
</dbReference>
<dbReference type="SMART" id="SM00050">
    <property type="entry name" value="DISIN"/>
    <property type="match status" value="1"/>
</dbReference>
<dbReference type="SMART" id="SM00134">
    <property type="entry name" value="LU"/>
    <property type="match status" value="1"/>
</dbReference>
<evidence type="ECO:0000256" key="1">
    <source>
        <dbReference type="PROSITE-ProRule" id="PRU00068"/>
    </source>
</evidence>
<dbReference type="PRINTS" id="PR00289">
    <property type="entry name" value="DISINTEGRIN"/>
</dbReference>
<comment type="caution">
    <text evidence="3">The sequence shown here is derived from an EMBL/GenBank/DDBJ whole genome shotgun (WGS) entry which is preliminary data.</text>
</comment>
<evidence type="ECO:0000256" key="2">
    <source>
        <dbReference type="PROSITE-ProRule" id="PRU00276"/>
    </source>
</evidence>
<feature type="disulfide bond" evidence="2">
    <location>
        <begin position="371"/>
        <end position="395"/>
    </location>
</feature>
<dbReference type="InterPro" id="IPR016054">
    <property type="entry name" value="LY6_UPA_recep-like"/>
</dbReference>
<dbReference type="InterPro" id="IPR024079">
    <property type="entry name" value="MetalloPept_cat_dom_sf"/>
</dbReference>
<keyword evidence="2" id="KW-0479">Metal-binding</keyword>
<dbReference type="Pfam" id="PF00200">
    <property type="entry name" value="Disintegrin"/>
    <property type="match status" value="1"/>
</dbReference>
<dbReference type="SUPFAM" id="SSF55486">
    <property type="entry name" value="Metalloproteases ('zincins'), catalytic domain"/>
    <property type="match status" value="1"/>
</dbReference>
<dbReference type="InterPro" id="IPR002870">
    <property type="entry name" value="Peptidase_M12B_N"/>
</dbReference>
<dbReference type="InterPro" id="IPR001590">
    <property type="entry name" value="Peptidase_M12B"/>
</dbReference>
<dbReference type="CDD" id="cd04269">
    <property type="entry name" value="ZnMc_adamalysin_II_like"/>
    <property type="match status" value="1"/>
</dbReference>
<dbReference type="PANTHER" id="PTHR11905">
    <property type="entry name" value="ADAM A DISINTEGRIN AND METALLOPROTEASE DOMAIN"/>
    <property type="match status" value="1"/>
</dbReference>
<gene>
    <name evidence="3" type="ORF">OFUS_LOCUS21170</name>
</gene>
<feature type="active site" evidence="2">
    <location>
        <position position="356"/>
    </location>
</feature>
<keyword evidence="2" id="KW-0862">Zinc</keyword>
<comment type="caution">
    <text evidence="2">Lacks conserved residue(s) required for the propagation of feature annotation.</text>
</comment>
<feature type="binding site" evidence="2">
    <location>
        <position position="359"/>
    </location>
    <ligand>
        <name>Zn(2+)</name>
        <dbReference type="ChEBI" id="CHEBI:29105"/>
        <note>catalytic</note>
    </ligand>
</feature>
<dbReference type="OrthoDB" id="6100903at2759"/>
<dbReference type="InterPro" id="IPR018358">
    <property type="entry name" value="Disintegrin_CS"/>
</dbReference>
<dbReference type="Pfam" id="PF01562">
    <property type="entry name" value="Pep_M12B_propep"/>
    <property type="match status" value="1"/>
</dbReference>
<reference evidence="3" key="1">
    <citation type="submission" date="2022-03" db="EMBL/GenBank/DDBJ databases">
        <authorList>
            <person name="Martin C."/>
        </authorList>
    </citation>
    <scope>NUCLEOTIDE SEQUENCE</scope>
</reference>
<dbReference type="Gene3D" id="4.10.70.10">
    <property type="entry name" value="Disintegrin domain"/>
    <property type="match status" value="1"/>
</dbReference>
<dbReference type="Pfam" id="PF01421">
    <property type="entry name" value="Reprolysin"/>
    <property type="match status" value="1"/>
</dbReference>
<dbReference type="EMBL" id="CAIIXF020000010">
    <property type="protein sequence ID" value="CAH1796798.1"/>
    <property type="molecule type" value="Genomic_DNA"/>
</dbReference>
<dbReference type="PROSITE" id="PS50215">
    <property type="entry name" value="ADAM_MEPRO"/>
    <property type="match status" value="1"/>
</dbReference>
<dbReference type="PANTHER" id="PTHR11905:SF159">
    <property type="entry name" value="ADAM METALLOPROTEASE"/>
    <property type="match status" value="1"/>
</dbReference>
<accession>A0A8J1XU42</accession>
<dbReference type="FunFam" id="3.40.390.10:FF:000002">
    <property type="entry name" value="Disintegrin and metalloproteinase domain-containing protein 22"/>
    <property type="match status" value="1"/>
</dbReference>
<dbReference type="InterPro" id="IPR045860">
    <property type="entry name" value="Snake_toxin-like_sf"/>
</dbReference>
<feature type="binding site" evidence="2">
    <location>
        <position position="365"/>
    </location>
    <ligand>
        <name>Zn(2+)</name>
        <dbReference type="ChEBI" id="CHEBI:29105"/>
        <note>catalytic</note>
    </ligand>
</feature>
<dbReference type="SUPFAM" id="SSF57302">
    <property type="entry name" value="Snake toxin-like"/>
    <property type="match status" value="1"/>
</dbReference>
<dbReference type="FunFam" id="4.10.70.10:FF:000001">
    <property type="entry name" value="Disintegrin and metalloproteinase domain-containing protein 22"/>
    <property type="match status" value="1"/>
</dbReference>
<feature type="disulfide bond" evidence="1">
    <location>
        <begin position="478"/>
        <end position="498"/>
    </location>
</feature>
<dbReference type="CDD" id="cd00117">
    <property type="entry name" value="TFP"/>
    <property type="match status" value="1"/>
</dbReference>
<dbReference type="AlphaFoldDB" id="A0A8J1XU42"/>
<dbReference type="Pfam" id="PF08516">
    <property type="entry name" value="ADAM_CR"/>
    <property type="match status" value="1"/>
</dbReference>
<keyword evidence="2" id="KW-1015">Disulfide bond</keyword>
<dbReference type="InterPro" id="IPR034027">
    <property type="entry name" value="Reprolysin_adamalysin"/>
</dbReference>
<evidence type="ECO:0000313" key="4">
    <source>
        <dbReference type="Proteomes" id="UP000749559"/>
    </source>
</evidence>
<evidence type="ECO:0000313" key="3">
    <source>
        <dbReference type="EMBL" id="CAH1796798.1"/>
    </source>
</evidence>
<dbReference type="PROSITE" id="PS00427">
    <property type="entry name" value="DISINTEGRIN_1"/>
    <property type="match status" value="1"/>
</dbReference>
<dbReference type="GO" id="GO:0006508">
    <property type="term" value="P:proteolysis"/>
    <property type="evidence" value="ECO:0007669"/>
    <property type="project" value="InterPro"/>
</dbReference>
<dbReference type="InterPro" id="IPR001762">
    <property type="entry name" value="Disintegrin_dom"/>
</dbReference>
<feature type="binding site" evidence="2">
    <location>
        <position position="355"/>
    </location>
    <ligand>
        <name>Zn(2+)</name>
        <dbReference type="ChEBI" id="CHEBI:29105"/>
        <note>catalytic</note>
    </ligand>
</feature>